<accession>A0A1R2D2S4</accession>
<dbReference type="PANTHER" id="PTHR46093">
    <property type="entry name" value="ACYL-COA-BINDING DOMAIN-CONTAINING PROTEIN 5"/>
    <property type="match status" value="1"/>
</dbReference>
<organism evidence="5 6">
    <name type="scientific">Stentor coeruleus</name>
    <dbReference type="NCBI Taxonomy" id="5963"/>
    <lineage>
        <taxon>Eukaryota</taxon>
        <taxon>Sar</taxon>
        <taxon>Alveolata</taxon>
        <taxon>Ciliophora</taxon>
        <taxon>Postciliodesmatophora</taxon>
        <taxon>Heterotrichea</taxon>
        <taxon>Heterotrichida</taxon>
        <taxon>Stentoridae</taxon>
        <taxon>Stentor</taxon>
    </lineage>
</organism>
<dbReference type="EMBL" id="MPUH01000010">
    <property type="protein sequence ID" value="OMJ95574.1"/>
    <property type="molecule type" value="Genomic_DNA"/>
</dbReference>
<evidence type="ECO:0000259" key="4">
    <source>
        <dbReference type="Pfam" id="PF07699"/>
    </source>
</evidence>
<keyword evidence="1" id="KW-0880">Kelch repeat</keyword>
<feature type="transmembrane region" description="Helical" evidence="3">
    <location>
        <begin position="1039"/>
        <end position="1064"/>
    </location>
</feature>
<dbReference type="SUPFAM" id="SSF57184">
    <property type="entry name" value="Growth factor receptor domain"/>
    <property type="match status" value="1"/>
</dbReference>
<keyword evidence="3" id="KW-0472">Membrane</keyword>
<dbReference type="InterPro" id="IPR011641">
    <property type="entry name" value="Tyr-kin_ephrin_A/B_rcpt-like"/>
</dbReference>
<dbReference type="InterPro" id="IPR009030">
    <property type="entry name" value="Growth_fac_rcpt_cys_sf"/>
</dbReference>
<dbReference type="AlphaFoldDB" id="A0A1R2D2S4"/>
<dbReference type="PANTHER" id="PTHR46093:SF18">
    <property type="entry name" value="FIBRONECTIN TYPE-III DOMAIN-CONTAINING PROTEIN"/>
    <property type="match status" value="1"/>
</dbReference>
<sequence length="1125" mass="127456">MFIWLIIVIDSIISLEISLLPSQGPNPPLITYSNAVYDETTSTLITIGGFNTESKKLTSEIYTFSLLNNTWGEIIPESEYIPEPFQEHYLYMTKSRVILVLFPNTEKGLVSDIFAFDLKTSKWEKNTLTGESISSRSHSSICSFTHNDTDYIAVYGGFEKFGYDENLYLIDSNSLISYKLPKNNNIIPGIKDSASLIYYQGKLFLYGTSNMYKKYSEENLYLYDLETLTWNIIITKGNINATSFHKVKIEGKSMYVYFGNNDNKPTNIVRKLDLDSYSWDIVGEINDYYFQDYCACDVGNSLYVLYSQSEEKVYAPIILISITDNPTKIIEIVPRVDWPRKRQGHCFVTANDKIYLIGGLAEDDTTYLDDVWELNIDTVTWKKLILSGDIFLGRAFMSCRLSAGMIFVLGGKNSDIIFGDTFYINLRSLSWVFINPKTPINTENYGSCSTNGQNFGYILFGKSNIGYLNTIIITKFADNSLLYSYRESGPEILLVNHVCWISREVGFDDIYIANGETPYKTLNRILYKVKIYEINASKFYSEKVVESEYLARTMGSVIDTDEFAFLLFGVMENEFVSDSIVYIDFINFEVREIKNTGIFVYNHDACHLRDSFYVFGSGGVYGKSKKNSASAKIFKITNSNEDFPSLGCGPGSEGDLCTPCQQGNYFFLNVCVPCPSGRYSNELGVIGMISCTLCPKGTYADQIGSSHCNECPSTSYCPLGTSSLLTFVSFDDNIKSNQPQAFVTQDAYISNINNLSLNAFIGCTCLLTLLLLSKILRERVKRFDVYSSNHTPLENEPILIKKTLLGGYFSFLFFISAIIITSLVIISYTKNNIEENKTLIPLVLETRPISSEIFTISLELSMYGGVCNEDMDILLYEVNINYENMTFDYINLIANKSSCIIEASYKNFSIDYDSKIVIEVRDFIAYARMINLTLATNSSIPNELSIIEQTIVPDTETSVFYGSEYNEFFIKATPSIFESDSNLWPSLNKGLHLSQSRIPTKGSTVNEKTINVSEGLYITIFISQSDTLLYTKRTLKTNFVLIFSGLLGTVFGIMGSFGSIMAFVESKFLFIERKIDRSKKLKQIKKFRKKNINFLQDLQDESFEISNTSSKVLNSFMSEKELKEL</sequence>
<dbReference type="SUPFAM" id="SSF117281">
    <property type="entry name" value="Kelch motif"/>
    <property type="match status" value="2"/>
</dbReference>
<dbReference type="SMART" id="SM01411">
    <property type="entry name" value="Ephrin_rec_like"/>
    <property type="match status" value="1"/>
</dbReference>
<keyword evidence="6" id="KW-1185">Reference proteome</keyword>
<dbReference type="Pfam" id="PF07699">
    <property type="entry name" value="Ephrin_rec_like"/>
    <property type="match status" value="1"/>
</dbReference>
<gene>
    <name evidence="5" type="ORF">SteCoe_990</name>
</gene>
<evidence type="ECO:0000313" key="6">
    <source>
        <dbReference type="Proteomes" id="UP000187209"/>
    </source>
</evidence>
<evidence type="ECO:0000256" key="2">
    <source>
        <dbReference type="ARBA" id="ARBA00022737"/>
    </source>
</evidence>
<keyword evidence="2" id="KW-0677">Repeat</keyword>
<proteinExistence type="predicted"/>
<feature type="transmembrane region" description="Helical" evidence="3">
    <location>
        <begin position="808"/>
        <end position="828"/>
    </location>
</feature>
<dbReference type="Gene3D" id="2.10.50.10">
    <property type="entry name" value="Tumor Necrosis Factor Receptor, subunit A, domain 2"/>
    <property type="match status" value="1"/>
</dbReference>
<name>A0A1R2D2S4_9CILI</name>
<keyword evidence="3" id="KW-0812">Transmembrane</keyword>
<keyword evidence="3" id="KW-1133">Transmembrane helix</keyword>
<evidence type="ECO:0000256" key="1">
    <source>
        <dbReference type="ARBA" id="ARBA00022441"/>
    </source>
</evidence>
<feature type="domain" description="Tyrosine-protein kinase ephrin type A/B receptor-like" evidence="4">
    <location>
        <begin position="690"/>
        <end position="716"/>
    </location>
</feature>
<dbReference type="Proteomes" id="UP000187209">
    <property type="component" value="Unassembled WGS sequence"/>
</dbReference>
<evidence type="ECO:0000313" key="5">
    <source>
        <dbReference type="EMBL" id="OMJ95574.1"/>
    </source>
</evidence>
<comment type="caution">
    <text evidence="5">The sequence shown here is derived from an EMBL/GenBank/DDBJ whole genome shotgun (WGS) entry which is preliminary data.</text>
</comment>
<evidence type="ECO:0000256" key="3">
    <source>
        <dbReference type="SAM" id="Phobius"/>
    </source>
</evidence>
<reference evidence="5 6" key="1">
    <citation type="submission" date="2016-11" db="EMBL/GenBank/DDBJ databases">
        <title>The macronuclear genome of Stentor coeruleus: a giant cell with tiny introns.</title>
        <authorList>
            <person name="Slabodnick M."/>
            <person name="Ruby J.G."/>
            <person name="Reiff S.B."/>
            <person name="Swart E.C."/>
            <person name="Gosai S."/>
            <person name="Prabakaran S."/>
            <person name="Witkowska E."/>
            <person name="Larue G.E."/>
            <person name="Fisher S."/>
            <person name="Freeman R.M."/>
            <person name="Gunawardena J."/>
            <person name="Chu W."/>
            <person name="Stover N.A."/>
            <person name="Gregory B.D."/>
            <person name="Nowacki M."/>
            <person name="Derisi J."/>
            <person name="Roy S.W."/>
            <person name="Marshall W.F."/>
            <person name="Sood P."/>
        </authorList>
    </citation>
    <scope>NUCLEOTIDE SEQUENCE [LARGE SCALE GENOMIC DNA]</scope>
    <source>
        <strain evidence="5">WM001</strain>
    </source>
</reference>
<dbReference type="OrthoDB" id="426628at2759"/>
<dbReference type="Pfam" id="PF24681">
    <property type="entry name" value="Kelch_KLHDC2_KLHL20_DRC7"/>
    <property type="match status" value="2"/>
</dbReference>
<protein>
    <recommendedName>
        <fullName evidence="4">Tyrosine-protein kinase ephrin type A/B receptor-like domain-containing protein</fullName>
    </recommendedName>
</protein>
<dbReference type="Gene3D" id="2.120.10.80">
    <property type="entry name" value="Kelch-type beta propeller"/>
    <property type="match status" value="2"/>
</dbReference>
<dbReference type="InterPro" id="IPR015915">
    <property type="entry name" value="Kelch-typ_b-propeller"/>
</dbReference>